<dbReference type="InterPro" id="IPR009100">
    <property type="entry name" value="AcylCoA_DH/oxidase_NM_dom_sf"/>
</dbReference>
<gene>
    <name evidence="4" type="ORF">F7P80_01075</name>
</gene>
<dbReference type="PANTHER" id="PTHR43884:SF12">
    <property type="entry name" value="ISOVALERYL-COA DEHYDROGENASE, MITOCHONDRIAL-RELATED"/>
    <property type="match status" value="1"/>
</dbReference>
<dbReference type="Gene3D" id="1.10.540.10">
    <property type="entry name" value="Acyl-CoA dehydrogenase/oxidase, N-terminal domain"/>
    <property type="match status" value="1"/>
</dbReference>
<dbReference type="PIRSF" id="PIRSF016578">
    <property type="entry name" value="HsaA"/>
    <property type="match status" value="1"/>
</dbReference>
<evidence type="ECO:0000313" key="4">
    <source>
        <dbReference type="EMBL" id="KAB0588532.1"/>
    </source>
</evidence>
<dbReference type="Gene3D" id="1.20.140.10">
    <property type="entry name" value="Butyryl-CoA Dehydrogenase, subunit A, domain 3"/>
    <property type="match status" value="1"/>
</dbReference>
<evidence type="ECO:0000259" key="2">
    <source>
        <dbReference type="Pfam" id="PF02771"/>
    </source>
</evidence>
<dbReference type="InterPro" id="IPR037069">
    <property type="entry name" value="AcylCoA_DH/ox_N_sf"/>
</dbReference>
<dbReference type="GO" id="GO:0050660">
    <property type="term" value="F:flavin adenine dinucleotide binding"/>
    <property type="evidence" value="ECO:0007669"/>
    <property type="project" value="InterPro"/>
</dbReference>
<reference evidence="4" key="1">
    <citation type="submission" date="2019-09" db="EMBL/GenBank/DDBJ databases">
        <title>Draft genome sequences of 48 bacterial type strains from the CCUG.</title>
        <authorList>
            <person name="Tunovic T."/>
            <person name="Pineiro-Iglesias B."/>
            <person name="Unosson C."/>
            <person name="Inganas E."/>
            <person name="Ohlen M."/>
            <person name="Cardew S."/>
            <person name="Jensie-Markopoulos S."/>
            <person name="Salva-Serra F."/>
            <person name="Jaen-Luchoro D."/>
            <person name="Karlsson R."/>
            <person name="Svensson-Stadler L."/>
            <person name="Chun J."/>
            <person name="Moore E."/>
        </authorList>
    </citation>
    <scope>NUCLEOTIDE SEQUENCE</scope>
    <source>
        <strain evidence="4">CCUG 15333</strain>
    </source>
</reference>
<dbReference type="Gene3D" id="2.40.110.10">
    <property type="entry name" value="Butyryl-CoA Dehydrogenase, subunit A, domain 2"/>
    <property type="match status" value="1"/>
</dbReference>
<dbReference type="AlphaFoldDB" id="A0A6A1R6S1"/>
<dbReference type="InterPro" id="IPR013786">
    <property type="entry name" value="AcylCoA_DH/ox_N"/>
</dbReference>
<evidence type="ECO:0000259" key="3">
    <source>
        <dbReference type="Pfam" id="PF08028"/>
    </source>
</evidence>
<name>A0A6A1R6S1_9BURK</name>
<dbReference type="EMBL" id="VZOT01000001">
    <property type="protein sequence ID" value="KAB0588532.1"/>
    <property type="molecule type" value="Genomic_DNA"/>
</dbReference>
<comment type="caution">
    <text evidence="4">The sequence shown here is derived from an EMBL/GenBank/DDBJ whole genome shotgun (WGS) entry which is preliminary data.</text>
</comment>
<dbReference type="GO" id="GO:0008470">
    <property type="term" value="F:3-methylbutanoyl-CoA dehydrogenase activity"/>
    <property type="evidence" value="ECO:0007669"/>
    <property type="project" value="TreeGrafter"/>
</dbReference>
<evidence type="ECO:0000256" key="1">
    <source>
        <dbReference type="ARBA" id="ARBA00023002"/>
    </source>
</evidence>
<keyword evidence="1" id="KW-0560">Oxidoreductase</keyword>
<dbReference type="SUPFAM" id="SSF47203">
    <property type="entry name" value="Acyl-CoA dehydrogenase C-terminal domain-like"/>
    <property type="match status" value="1"/>
</dbReference>
<dbReference type="InterPro" id="IPR013107">
    <property type="entry name" value="Acyl-CoA_DH_C"/>
</dbReference>
<protein>
    <submittedName>
        <fullName evidence="4">Acyl-CoA dehydrogenase</fullName>
    </submittedName>
</protein>
<dbReference type="GO" id="GO:0006552">
    <property type="term" value="P:L-leucine catabolic process"/>
    <property type="evidence" value="ECO:0007669"/>
    <property type="project" value="TreeGrafter"/>
</dbReference>
<sequence>MFSDAFQDLLPVLDKTAAQRDRAGGHAAAEKALLRDADLLRLAIPTRFGGHGLPWPDVYRYVRALAKVDSAMAHVFAFHHLQVATVLIYGRPAQQAHWLPRTVEERGWWGNALNPRDTRLKALPAADGYVLDGSKGFCSGTRGSSYMTVSGCVDGATQPVLGVLETTAPGITVHEDWNPMGQRQTDSGSVSFAQTGLPAHQIMRDVHEPTTAWHSLRTCMAQLVLVNLFVGIAQGAQHKARDYALASVKPWVTSPAERATDDPYLLRRMGDIQAQTSAASLMADHAANLLQKAWLKGEALTAEDRAEVAIAVFEAKVIAHRTSLFTTQEIFDVVGARGTHADLGFDRFWRNARTHTLHDPLDYKLQVLGQWAVYEQAPSGANYN</sequence>
<dbReference type="RefSeq" id="WP_151042169.1">
    <property type="nucleotide sequence ID" value="NZ_CATYED010000017.1"/>
</dbReference>
<dbReference type="Pfam" id="PF08028">
    <property type="entry name" value="Acyl-CoA_dh_2"/>
    <property type="match status" value="1"/>
</dbReference>
<dbReference type="PANTHER" id="PTHR43884">
    <property type="entry name" value="ACYL-COA DEHYDROGENASE"/>
    <property type="match status" value="1"/>
</dbReference>
<organism evidence="4">
    <name type="scientific">Comamonas kerstersii</name>
    <dbReference type="NCBI Taxonomy" id="225992"/>
    <lineage>
        <taxon>Bacteria</taxon>
        <taxon>Pseudomonadati</taxon>
        <taxon>Pseudomonadota</taxon>
        <taxon>Betaproteobacteria</taxon>
        <taxon>Burkholderiales</taxon>
        <taxon>Comamonadaceae</taxon>
        <taxon>Comamonas</taxon>
    </lineage>
</organism>
<accession>A0A6A1R6S1</accession>
<dbReference type="InterPro" id="IPR036250">
    <property type="entry name" value="AcylCo_DH-like_C"/>
</dbReference>
<proteinExistence type="predicted"/>
<dbReference type="SUPFAM" id="SSF56645">
    <property type="entry name" value="Acyl-CoA dehydrogenase NM domain-like"/>
    <property type="match status" value="1"/>
</dbReference>
<feature type="domain" description="Acyl-CoA dehydrogenase/oxidase N-terminal" evidence="2">
    <location>
        <begin position="15"/>
        <end position="104"/>
    </location>
</feature>
<dbReference type="InterPro" id="IPR046373">
    <property type="entry name" value="Acyl-CoA_Oxase/DH_mid-dom_sf"/>
</dbReference>
<feature type="domain" description="Acyl-CoA dehydrogenase C-terminal" evidence="3">
    <location>
        <begin position="225"/>
        <end position="359"/>
    </location>
</feature>
<dbReference type="Pfam" id="PF02771">
    <property type="entry name" value="Acyl-CoA_dh_N"/>
    <property type="match status" value="1"/>
</dbReference>